<comment type="caution">
    <text evidence="2">The sequence shown here is derived from an EMBL/GenBank/DDBJ whole genome shotgun (WGS) entry which is preliminary data.</text>
</comment>
<protein>
    <recommendedName>
        <fullName evidence="1">Ig-like domain-containing protein</fullName>
    </recommendedName>
</protein>
<accession>A0A5B0MGA9</accession>
<dbReference type="Proteomes" id="UP000324748">
    <property type="component" value="Unassembled WGS sequence"/>
</dbReference>
<sequence>MNYYVFNDISITSPEMPYISALSNQPVQQGENMKLICKNNTNNIVQIWTGLSKLIKFNPNEEKTISWNRKNNLMVLTTDNSSDIGLNIYLEAIHRCPYND</sequence>
<dbReference type="EMBL" id="VSWC01000157">
    <property type="protein sequence ID" value="KAA1075024.1"/>
    <property type="molecule type" value="Genomic_DNA"/>
</dbReference>
<evidence type="ECO:0000259" key="1">
    <source>
        <dbReference type="PROSITE" id="PS50835"/>
    </source>
</evidence>
<dbReference type="InterPro" id="IPR007110">
    <property type="entry name" value="Ig-like_dom"/>
</dbReference>
<organism evidence="2 3">
    <name type="scientific">Puccinia graminis f. sp. tritici</name>
    <dbReference type="NCBI Taxonomy" id="56615"/>
    <lineage>
        <taxon>Eukaryota</taxon>
        <taxon>Fungi</taxon>
        <taxon>Dikarya</taxon>
        <taxon>Basidiomycota</taxon>
        <taxon>Pucciniomycotina</taxon>
        <taxon>Pucciniomycetes</taxon>
        <taxon>Pucciniales</taxon>
        <taxon>Pucciniaceae</taxon>
        <taxon>Puccinia</taxon>
    </lineage>
</organism>
<feature type="domain" description="Ig-like" evidence="1">
    <location>
        <begin position="14"/>
        <end position="100"/>
    </location>
</feature>
<keyword evidence="3" id="KW-1185">Reference proteome</keyword>
<gene>
    <name evidence="2" type="ORF">PGT21_027376</name>
</gene>
<proteinExistence type="predicted"/>
<name>A0A5B0MGA9_PUCGR</name>
<dbReference type="PROSITE" id="PS50835">
    <property type="entry name" value="IG_LIKE"/>
    <property type="match status" value="1"/>
</dbReference>
<reference evidence="2 3" key="1">
    <citation type="submission" date="2019-05" db="EMBL/GenBank/DDBJ databases">
        <title>Emergence of the Ug99 lineage of the wheat stem rust pathogen through somatic hybridization.</title>
        <authorList>
            <person name="Li F."/>
            <person name="Upadhyaya N.M."/>
            <person name="Sperschneider J."/>
            <person name="Matny O."/>
            <person name="Nguyen-Phuc H."/>
            <person name="Mago R."/>
            <person name="Raley C."/>
            <person name="Miller M.E."/>
            <person name="Silverstein K.A.T."/>
            <person name="Henningsen E."/>
            <person name="Hirsch C.D."/>
            <person name="Visser B."/>
            <person name="Pretorius Z.A."/>
            <person name="Steffenson B.J."/>
            <person name="Schwessinger B."/>
            <person name="Dodds P.N."/>
            <person name="Figueroa M."/>
        </authorList>
    </citation>
    <scope>NUCLEOTIDE SEQUENCE [LARGE SCALE GENOMIC DNA]</scope>
    <source>
        <strain evidence="2">21-0</strain>
    </source>
</reference>
<dbReference type="AlphaFoldDB" id="A0A5B0MGA9"/>
<evidence type="ECO:0000313" key="2">
    <source>
        <dbReference type="EMBL" id="KAA1075024.1"/>
    </source>
</evidence>
<evidence type="ECO:0000313" key="3">
    <source>
        <dbReference type="Proteomes" id="UP000324748"/>
    </source>
</evidence>